<protein>
    <recommendedName>
        <fullName evidence="1">CFA20 domain-containing protein</fullName>
    </recommendedName>
</protein>
<dbReference type="Pfam" id="PF05018">
    <property type="entry name" value="CFA20_dom"/>
    <property type="match status" value="1"/>
</dbReference>
<dbReference type="STRING" id="436010.A0A166WGR9"/>
<feature type="non-terminal residue" evidence="2">
    <location>
        <position position="250"/>
    </location>
</feature>
<dbReference type="InterPro" id="IPR007714">
    <property type="entry name" value="CFA20_dom"/>
</dbReference>
<dbReference type="AlphaFoldDB" id="A0A166WGR9"/>
<feature type="domain" description="CFA20" evidence="1">
    <location>
        <begin position="74"/>
        <end position="233"/>
    </location>
</feature>
<dbReference type="InterPro" id="IPR040441">
    <property type="entry name" value="CFA20/CFAP20DC"/>
</dbReference>
<keyword evidence="3" id="KW-1185">Reference proteome</keyword>
<dbReference type="EMBL" id="KV417481">
    <property type="protein sequence ID" value="KZP33740.1"/>
    <property type="molecule type" value="Genomic_DNA"/>
</dbReference>
<evidence type="ECO:0000313" key="3">
    <source>
        <dbReference type="Proteomes" id="UP000076532"/>
    </source>
</evidence>
<gene>
    <name evidence="2" type="ORF">FIBSPDRAFT_772615</name>
</gene>
<reference evidence="2 3" key="1">
    <citation type="journal article" date="2016" name="Mol. Biol. Evol.">
        <title>Comparative Genomics of Early-Diverging Mushroom-Forming Fungi Provides Insights into the Origins of Lignocellulose Decay Capabilities.</title>
        <authorList>
            <person name="Nagy L.G."/>
            <person name="Riley R."/>
            <person name="Tritt A."/>
            <person name="Adam C."/>
            <person name="Daum C."/>
            <person name="Floudas D."/>
            <person name="Sun H."/>
            <person name="Yadav J.S."/>
            <person name="Pangilinan J."/>
            <person name="Larsson K.H."/>
            <person name="Matsuura K."/>
            <person name="Barry K."/>
            <person name="Labutti K."/>
            <person name="Kuo R."/>
            <person name="Ohm R.A."/>
            <person name="Bhattacharya S.S."/>
            <person name="Shirouzu T."/>
            <person name="Yoshinaga Y."/>
            <person name="Martin F.M."/>
            <person name="Grigoriev I.V."/>
            <person name="Hibbett D.S."/>
        </authorList>
    </citation>
    <scope>NUCLEOTIDE SEQUENCE [LARGE SCALE GENOMIC DNA]</scope>
    <source>
        <strain evidence="2 3">CBS 109695</strain>
    </source>
</reference>
<name>A0A166WGR9_9AGAM</name>
<evidence type="ECO:0000259" key="1">
    <source>
        <dbReference type="Pfam" id="PF05018"/>
    </source>
</evidence>
<evidence type="ECO:0000313" key="2">
    <source>
        <dbReference type="EMBL" id="KZP33740.1"/>
    </source>
</evidence>
<dbReference type="OrthoDB" id="7486196at2759"/>
<accession>A0A166WGR9</accession>
<sequence>MFAGCLQPAIVSLFSSTGSDPLNLWSIHNDPSSHSDSLIHFLHDTMNIPSNSPRQSVSFVKPPTAKGGSPNISLDQTVLHIQSLNLPKTFIRCPKRDGHLQDLGLKHPWLHIQVRNIHKEWSFEVGLVDQSGKSGAVRCSTFQKKDRLKASSYPPLLHVPLAFPAPSSRPLTTWSTVDLHLPSLLQQFSYIAQTSSHPDHSQSNVDLPRGSYSHISYIKIFGTCRLRRIWLGDVEVGQGVPWEFELYASS</sequence>
<dbReference type="PANTHER" id="PTHR12458">
    <property type="entry name" value="ORF PROTEIN"/>
    <property type="match status" value="1"/>
</dbReference>
<dbReference type="Proteomes" id="UP000076532">
    <property type="component" value="Unassembled WGS sequence"/>
</dbReference>
<organism evidence="2 3">
    <name type="scientific">Athelia psychrophila</name>
    <dbReference type="NCBI Taxonomy" id="1759441"/>
    <lineage>
        <taxon>Eukaryota</taxon>
        <taxon>Fungi</taxon>
        <taxon>Dikarya</taxon>
        <taxon>Basidiomycota</taxon>
        <taxon>Agaricomycotina</taxon>
        <taxon>Agaricomycetes</taxon>
        <taxon>Agaricomycetidae</taxon>
        <taxon>Atheliales</taxon>
        <taxon>Atheliaceae</taxon>
        <taxon>Athelia</taxon>
    </lineage>
</organism>
<proteinExistence type="predicted"/>